<evidence type="ECO:0000313" key="3">
    <source>
        <dbReference type="WBParaSite" id="jg22185"/>
    </source>
</evidence>
<proteinExistence type="predicted"/>
<evidence type="ECO:0000313" key="2">
    <source>
        <dbReference type="Proteomes" id="UP000887574"/>
    </source>
</evidence>
<accession>A0A915DPF5</accession>
<feature type="compositionally biased region" description="Low complexity" evidence="1">
    <location>
        <begin position="9"/>
        <end position="29"/>
    </location>
</feature>
<evidence type="ECO:0000256" key="1">
    <source>
        <dbReference type="SAM" id="MobiDB-lite"/>
    </source>
</evidence>
<dbReference type="AlphaFoldDB" id="A0A915DPF5"/>
<name>A0A915DPF5_9BILA</name>
<evidence type="ECO:0000313" key="4">
    <source>
        <dbReference type="WBParaSite" id="jg22215"/>
    </source>
</evidence>
<dbReference type="WBParaSite" id="jg22215">
    <property type="protein sequence ID" value="jg22215"/>
    <property type="gene ID" value="jg22215"/>
</dbReference>
<dbReference type="WBParaSite" id="jg22185">
    <property type="protein sequence ID" value="jg22185"/>
    <property type="gene ID" value="jg22185"/>
</dbReference>
<organism evidence="2 4">
    <name type="scientific">Ditylenchus dipsaci</name>
    <dbReference type="NCBI Taxonomy" id="166011"/>
    <lineage>
        <taxon>Eukaryota</taxon>
        <taxon>Metazoa</taxon>
        <taxon>Ecdysozoa</taxon>
        <taxon>Nematoda</taxon>
        <taxon>Chromadorea</taxon>
        <taxon>Rhabditida</taxon>
        <taxon>Tylenchina</taxon>
        <taxon>Tylenchomorpha</taxon>
        <taxon>Sphaerularioidea</taxon>
        <taxon>Anguinidae</taxon>
        <taxon>Anguininae</taxon>
        <taxon>Ditylenchus</taxon>
    </lineage>
</organism>
<protein>
    <submittedName>
        <fullName evidence="3 4">Uncharacterized protein</fullName>
    </submittedName>
</protein>
<feature type="region of interest" description="Disordered" evidence="1">
    <location>
        <begin position="1"/>
        <end position="29"/>
    </location>
</feature>
<dbReference type="Proteomes" id="UP000887574">
    <property type="component" value="Unplaced"/>
</dbReference>
<keyword evidence="2" id="KW-1185">Reference proteome</keyword>
<reference evidence="3 4" key="1">
    <citation type="submission" date="2022-11" db="UniProtKB">
        <authorList>
            <consortium name="WormBaseParasite"/>
        </authorList>
    </citation>
    <scope>IDENTIFICATION</scope>
</reference>
<sequence>MVSFEDGRGTSSGSNTPSTPPSTTSLPPLVSTKYGCIEGIRTTIALNTGEQQEVDLFLAFTQDCDLLTLRALLS</sequence>